<gene>
    <name evidence="2" type="ORF">RIMI_LOCUS5617411</name>
</gene>
<protein>
    <submittedName>
        <fullName evidence="2">Uncharacterized protein</fullName>
    </submittedName>
</protein>
<comment type="caution">
    <text evidence="2">The sequence shown here is derived from an EMBL/GenBank/DDBJ whole genome shotgun (WGS) entry which is preliminary data.</text>
</comment>
<proteinExistence type="predicted"/>
<dbReference type="InterPro" id="IPR036505">
    <property type="entry name" value="Amidase/PGRP_sf"/>
</dbReference>
<dbReference type="SUPFAM" id="SSF55846">
    <property type="entry name" value="N-acetylmuramoyl-L-alanine amidase-like"/>
    <property type="match status" value="1"/>
</dbReference>
<sequence>MEDQVGQTTHTTHGGEYDRPRTTHGGQAAPPSSASLNGEASLHLQDSHDHAGHIRGVHHTEGTACSSQSACITQAKNIQNYHMSSNGWCDIGYK</sequence>
<dbReference type="PANTHER" id="PTHR11022:SF79">
    <property type="entry name" value="PEPTIDOGLYCAN-RECOGNITION PROTEIN"/>
    <property type="match status" value="1"/>
</dbReference>
<dbReference type="InterPro" id="IPR015510">
    <property type="entry name" value="PGRP"/>
</dbReference>
<dbReference type="EMBL" id="CAUEEQ010009694">
    <property type="protein sequence ID" value="CAJ0933676.1"/>
    <property type="molecule type" value="Genomic_DNA"/>
</dbReference>
<evidence type="ECO:0000313" key="3">
    <source>
        <dbReference type="Proteomes" id="UP001176940"/>
    </source>
</evidence>
<keyword evidence="3" id="KW-1185">Reference proteome</keyword>
<accession>A0ABN9L5J9</accession>
<reference evidence="2" key="1">
    <citation type="submission" date="2023-07" db="EMBL/GenBank/DDBJ databases">
        <authorList>
            <person name="Stuckert A."/>
        </authorList>
    </citation>
    <scope>NUCLEOTIDE SEQUENCE</scope>
</reference>
<dbReference type="PANTHER" id="PTHR11022">
    <property type="entry name" value="PEPTIDOGLYCAN RECOGNITION PROTEIN"/>
    <property type="match status" value="1"/>
</dbReference>
<name>A0ABN9L5J9_9NEOB</name>
<evidence type="ECO:0000313" key="2">
    <source>
        <dbReference type="EMBL" id="CAJ0933676.1"/>
    </source>
</evidence>
<feature type="region of interest" description="Disordered" evidence="1">
    <location>
        <begin position="1"/>
        <end position="63"/>
    </location>
</feature>
<evidence type="ECO:0000256" key="1">
    <source>
        <dbReference type="SAM" id="MobiDB-lite"/>
    </source>
</evidence>
<dbReference type="Gene3D" id="3.40.80.10">
    <property type="entry name" value="Peptidoglycan recognition protein-like"/>
    <property type="match status" value="1"/>
</dbReference>
<dbReference type="Proteomes" id="UP001176940">
    <property type="component" value="Unassembled WGS sequence"/>
</dbReference>
<organism evidence="2 3">
    <name type="scientific">Ranitomeya imitator</name>
    <name type="common">mimic poison frog</name>
    <dbReference type="NCBI Taxonomy" id="111125"/>
    <lineage>
        <taxon>Eukaryota</taxon>
        <taxon>Metazoa</taxon>
        <taxon>Chordata</taxon>
        <taxon>Craniata</taxon>
        <taxon>Vertebrata</taxon>
        <taxon>Euteleostomi</taxon>
        <taxon>Amphibia</taxon>
        <taxon>Batrachia</taxon>
        <taxon>Anura</taxon>
        <taxon>Neobatrachia</taxon>
        <taxon>Hyloidea</taxon>
        <taxon>Dendrobatidae</taxon>
        <taxon>Dendrobatinae</taxon>
        <taxon>Ranitomeya</taxon>
    </lineage>
</organism>